<reference evidence="8 9" key="1">
    <citation type="submission" date="2024-02" db="EMBL/GenBank/DDBJ databases">
        <title>De novo assembly and annotation of 12 fungi associated with fruit tree decline syndrome in Ontario, Canada.</title>
        <authorList>
            <person name="Sulman M."/>
            <person name="Ellouze W."/>
            <person name="Ilyukhin E."/>
        </authorList>
    </citation>
    <scope>NUCLEOTIDE SEQUENCE [LARGE SCALE GENOMIC DNA]</scope>
    <source>
        <strain evidence="8 9">M169</strain>
    </source>
</reference>
<dbReference type="InterPro" id="IPR007219">
    <property type="entry name" value="XnlR_reg_dom"/>
</dbReference>
<feature type="domain" description="Xylanolytic transcriptional activator regulatory" evidence="7">
    <location>
        <begin position="66"/>
        <end position="141"/>
    </location>
</feature>
<evidence type="ECO:0000313" key="8">
    <source>
        <dbReference type="EMBL" id="KAK7715672.1"/>
    </source>
</evidence>
<keyword evidence="3" id="KW-0805">Transcription regulation</keyword>
<dbReference type="EMBL" id="JAKNSF020000106">
    <property type="protein sequence ID" value="KAK7715672.1"/>
    <property type="molecule type" value="Genomic_DNA"/>
</dbReference>
<keyword evidence="4" id="KW-0238">DNA-binding</keyword>
<evidence type="ECO:0000313" key="9">
    <source>
        <dbReference type="Proteomes" id="UP001430848"/>
    </source>
</evidence>
<evidence type="ECO:0000256" key="5">
    <source>
        <dbReference type="ARBA" id="ARBA00023163"/>
    </source>
</evidence>
<sequence length="327" mass="36839">MWALAAAFSSQFNHLRDALYQEATKMLGQTQMHSVQYGTDTSQLELAQAWILVSIYELTQVTFQRAWSSAGRAIRLVQLMRLGALDSEPASADDFVVLEEQRRTFWIAFCLDRLTCIMEKLPLTLSEQPICTRLPCPEQAFQSGSPVLMPFLSQALESAEPDPLFSPFLESILFTALWGRVFVHQQLCAAELVHGALSDDFCDRQLQLDDLLSRRMAQFELTYPYTTVEVDQMLLFTSMIGQMTVMALCKAAELAPQDAARYGDIVRQGYQWRAPTAAKDTSRLIDYLDGFSLFKVGSIIKLANASLVILTRIGPIRFILSHLCRCV</sequence>
<evidence type="ECO:0000259" key="7">
    <source>
        <dbReference type="SMART" id="SM00906"/>
    </source>
</evidence>
<keyword evidence="6" id="KW-0539">Nucleus</keyword>
<evidence type="ECO:0000256" key="6">
    <source>
        <dbReference type="ARBA" id="ARBA00023242"/>
    </source>
</evidence>
<evidence type="ECO:0000256" key="3">
    <source>
        <dbReference type="ARBA" id="ARBA00023015"/>
    </source>
</evidence>
<dbReference type="PANTHER" id="PTHR47338">
    <property type="entry name" value="ZN(II)2CYS6 TRANSCRIPTION FACTOR (EUROFUNG)-RELATED"/>
    <property type="match status" value="1"/>
</dbReference>
<keyword evidence="5" id="KW-0804">Transcription</keyword>
<dbReference type="InterPro" id="IPR050815">
    <property type="entry name" value="TF_fung"/>
</dbReference>
<gene>
    <name evidence="8" type="ORF">SLS63_011348</name>
</gene>
<keyword evidence="9" id="KW-1185">Reference proteome</keyword>
<comment type="subcellular location">
    <subcellularLocation>
        <location evidence="1">Nucleus</location>
    </subcellularLocation>
</comment>
<dbReference type="PANTHER" id="PTHR47338:SF3">
    <property type="entry name" value="C6 FINGER DOMAIN TRANSCRIPTION FACTOR DBAA-RELATED"/>
    <property type="match status" value="1"/>
</dbReference>
<dbReference type="CDD" id="cd12148">
    <property type="entry name" value="fungal_TF_MHR"/>
    <property type="match status" value="1"/>
</dbReference>
<accession>A0ABR1NUC7</accession>
<proteinExistence type="predicted"/>
<dbReference type="Proteomes" id="UP001430848">
    <property type="component" value="Unassembled WGS sequence"/>
</dbReference>
<keyword evidence="2" id="KW-0479">Metal-binding</keyword>
<dbReference type="Pfam" id="PF04082">
    <property type="entry name" value="Fungal_trans"/>
    <property type="match status" value="1"/>
</dbReference>
<evidence type="ECO:0000256" key="2">
    <source>
        <dbReference type="ARBA" id="ARBA00022723"/>
    </source>
</evidence>
<comment type="caution">
    <text evidence="8">The sequence shown here is derived from an EMBL/GenBank/DDBJ whole genome shotgun (WGS) entry which is preliminary data.</text>
</comment>
<protein>
    <recommendedName>
        <fullName evidence="7">Xylanolytic transcriptional activator regulatory domain-containing protein</fullName>
    </recommendedName>
</protein>
<dbReference type="SMART" id="SM00906">
    <property type="entry name" value="Fungal_trans"/>
    <property type="match status" value="1"/>
</dbReference>
<organism evidence="8 9">
    <name type="scientific">Diaporthe eres</name>
    <name type="common">Phomopsis oblonga</name>
    <dbReference type="NCBI Taxonomy" id="83184"/>
    <lineage>
        <taxon>Eukaryota</taxon>
        <taxon>Fungi</taxon>
        <taxon>Dikarya</taxon>
        <taxon>Ascomycota</taxon>
        <taxon>Pezizomycotina</taxon>
        <taxon>Sordariomycetes</taxon>
        <taxon>Sordariomycetidae</taxon>
        <taxon>Diaporthales</taxon>
        <taxon>Diaporthaceae</taxon>
        <taxon>Diaporthe</taxon>
        <taxon>Diaporthe eres species complex</taxon>
    </lineage>
</organism>
<evidence type="ECO:0000256" key="1">
    <source>
        <dbReference type="ARBA" id="ARBA00004123"/>
    </source>
</evidence>
<evidence type="ECO:0000256" key="4">
    <source>
        <dbReference type="ARBA" id="ARBA00023125"/>
    </source>
</evidence>
<name>A0ABR1NUC7_DIAER</name>